<accession>A0A4S2KUJ2</accession>
<protein>
    <submittedName>
        <fullName evidence="2">Uncharacterized protein</fullName>
    </submittedName>
</protein>
<evidence type="ECO:0000313" key="3">
    <source>
        <dbReference type="Proteomes" id="UP000310200"/>
    </source>
</evidence>
<dbReference type="Proteomes" id="UP000310200">
    <property type="component" value="Unassembled WGS sequence"/>
</dbReference>
<feature type="signal peptide" evidence="1">
    <location>
        <begin position="1"/>
        <end position="24"/>
    </location>
</feature>
<organism evidence="2 3">
    <name type="scientific">Temnothorax longispinosus</name>
    <dbReference type="NCBI Taxonomy" id="300112"/>
    <lineage>
        <taxon>Eukaryota</taxon>
        <taxon>Metazoa</taxon>
        <taxon>Ecdysozoa</taxon>
        <taxon>Arthropoda</taxon>
        <taxon>Hexapoda</taxon>
        <taxon>Insecta</taxon>
        <taxon>Pterygota</taxon>
        <taxon>Neoptera</taxon>
        <taxon>Endopterygota</taxon>
        <taxon>Hymenoptera</taxon>
        <taxon>Apocrita</taxon>
        <taxon>Aculeata</taxon>
        <taxon>Formicoidea</taxon>
        <taxon>Formicidae</taxon>
        <taxon>Myrmicinae</taxon>
        <taxon>Temnothorax</taxon>
    </lineage>
</organism>
<proteinExistence type="predicted"/>
<gene>
    <name evidence="2" type="ORF">DBV15_04915</name>
</gene>
<dbReference type="AlphaFoldDB" id="A0A4S2KUJ2"/>
<keyword evidence="1" id="KW-0732">Signal</keyword>
<keyword evidence="3" id="KW-1185">Reference proteome</keyword>
<sequence length="72" mass="8248">MAISALQWCVKILANMCHTYVVYAWDKDMWDRRNEHLILKGTTGEGTMGKGDKRGVTQRSDGVLFYGLILHF</sequence>
<evidence type="ECO:0000313" key="2">
    <source>
        <dbReference type="EMBL" id="TGZ53665.1"/>
    </source>
</evidence>
<feature type="chain" id="PRO_5020452098" evidence="1">
    <location>
        <begin position="25"/>
        <end position="72"/>
    </location>
</feature>
<reference evidence="2 3" key="1">
    <citation type="journal article" date="2019" name="Philos. Trans. R. Soc. Lond., B, Biol. Sci.">
        <title>Ant behaviour and brain gene expression of defending hosts depend on the ecological success of the intruding social parasite.</title>
        <authorList>
            <person name="Kaur R."/>
            <person name="Stoldt M."/>
            <person name="Jongepier E."/>
            <person name="Feldmeyer B."/>
            <person name="Menzel F."/>
            <person name="Bornberg-Bauer E."/>
            <person name="Foitzik S."/>
        </authorList>
    </citation>
    <scope>NUCLEOTIDE SEQUENCE [LARGE SCALE GENOMIC DNA]</scope>
    <source>
        <tissue evidence="2">Whole body</tissue>
    </source>
</reference>
<dbReference type="EMBL" id="QBLH01000968">
    <property type="protein sequence ID" value="TGZ53665.1"/>
    <property type="molecule type" value="Genomic_DNA"/>
</dbReference>
<comment type="caution">
    <text evidence="2">The sequence shown here is derived from an EMBL/GenBank/DDBJ whole genome shotgun (WGS) entry which is preliminary data.</text>
</comment>
<evidence type="ECO:0000256" key="1">
    <source>
        <dbReference type="SAM" id="SignalP"/>
    </source>
</evidence>
<name>A0A4S2KUJ2_9HYME</name>